<dbReference type="Pfam" id="PF08281">
    <property type="entry name" value="Sigma70_r4_2"/>
    <property type="match status" value="1"/>
</dbReference>
<dbReference type="PANTHER" id="PTHR43133">
    <property type="entry name" value="RNA POLYMERASE ECF-TYPE SIGMA FACTO"/>
    <property type="match status" value="1"/>
</dbReference>
<dbReference type="Gene3D" id="1.10.1740.10">
    <property type="match status" value="1"/>
</dbReference>
<dbReference type="InterPro" id="IPR013325">
    <property type="entry name" value="RNA_pol_sigma_r2"/>
</dbReference>
<dbReference type="InterPro" id="IPR014284">
    <property type="entry name" value="RNA_pol_sigma-70_dom"/>
</dbReference>
<dbReference type="InterPro" id="IPR036388">
    <property type="entry name" value="WH-like_DNA-bd_sf"/>
</dbReference>
<comment type="caution">
    <text evidence="7">The sequence shown here is derived from an EMBL/GenBank/DDBJ whole genome shotgun (WGS) entry which is preliminary data.</text>
</comment>
<dbReference type="EMBL" id="JBHLVO010000008">
    <property type="protein sequence ID" value="MFC0272152.1"/>
    <property type="molecule type" value="Genomic_DNA"/>
</dbReference>
<dbReference type="InterPro" id="IPR013249">
    <property type="entry name" value="RNA_pol_sigma70_r4_t2"/>
</dbReference>
<evidence type="ECO:0000256" key="3">
    <source>
        <dbReference type="ARBA" id="ARBA00023082"/>
    </source>
</evidence>
<keyword evidence="8" id="KW-1185">Reference proteome</keyword>
<proteinExistence type="inferred from homology"/>
<evidence type="ECO:0000256" key="4">
    <source>
        <dbReference type="ARBA" id="ARBA00023163"/>
    </source>
</evidence>
<sequence length="187" mass="21902">MLEKDDALLYEEVMIKDRVAFEALYDRYEKLLFSFAYRMAKDATVAEEVVQDVFMKLWNGSNLYDPSKGKFSSWLLTITRNKVIDEIRKRGRHDAVDIMEKDGLVQDGKSVEEKIEWAEQKEVIRKAMSQLKEDQQHIIELFYFKGLSQQKISDQCDLPLGTVKGRIRIALKHLRKMLDQEGRSSHV</sequence>
<feature type="domain" description="RNA polymerase sigma-70 region 2" evidence="5">
    <location>
        <begin position="24"/>
        <end position="92"/>
    </location>
</feature>
<gene>
    <name evidence="7" type="ORF">ACFFIX_11880</name>
</gene>
<dbReference type="InterPro" id="IPR013324">
    <property type="entry name" value="RNA_pol_sigma_r3/r4-like"/>
</dbReference>
<evidence type="ECO:0000256" key="2">
    <source>
        <dbReference type="ARBA" id="ARBA00023015"/>
    </source>
</evidence>
<evidence type="ECO:0000256" key="1">
    <source>
        <dbReference type="ARBA" id="ARBA00010641"/>
    </source>
</evidence>
<evidence type="ECO:0000259" key="5">
    <source>
        <dbReference type="Pfam" id="PF04542"/>
    </source>
</evidence>
<protein>
    <submittedName>
        <fullName evidence="7">RNA polymerase sigma factor</fullName>
    </submittedName>
</protein>
<accession>A0ABV6GEN6</accession>
<dbReference type="PANTHER" id="PTHR43133:SF62">
    <property type="entry name" value="RNA POLYMERASE SIGMA FACTOR SIGZ"/>
    <property type="match status" value="1"/>
</dbReference>
<keyword evidence="4" id="KW-0804">Transcription</keyword>
<comment type="similarity">
    <text evidence="1">Belongs to the sigma-70 factor family. ECF subfamily.</text>
</comment>
<evidence type="ECO:0000313" key="8">
    <source>
        <dbReference type="Proteomes" id="UP001589854"/>
    </source>
</evidence>
<keyword evidence="2" id="KW-0805">Transcription regulation</keyword>
<dbReference type="InterPro" id="IPR007627">
    <property type="entry name" value="RNA_pol_sigma70_r2"/>
</dbReference>
<dbReference type="RefSeq" id="WP_378934167.1">
    <property type="nucleotide sequence ID" value="NZ_JBHLVO010000008.1"/>
</dbReference>
<dbReference type="InterPro" id="IPR039425">
    <property type="entry name" value="RNA_pol_sigma-70-like"/>
</dbReference>
<organism evidence="7 8">
    <name type="scientific">Metabacillus herbersteinensis</name>
    <dbReference type="NCBI Taxonomy" id="283816"/>
    <lineage>
        <taxon>Bacteria</taxon>
        <taxon>Bacillati</taxon>
        <taxon>Bacillota</taxon>
        <taxon>Bacilli</taxon>
        <taxon>Bacillales</taxon>
        <taxon>Bacillaceae</taxon>
        <taxon>Metabacillus</taxon>
    </lineage>
</organism>
<keyword evidence="3" id="KW-0731">Sigma factor</keyword>
<dbReference type="Gene3D" id="1.10.10.10">
    <property type="entry name" value="Winged helix-like DNA-binding domain superfamily/Winged helix DNA-binding domain"/>
    <property type="match status" value="1"/>
</dbReference>
<evidence type="ECO:0000313" key="7">
    <source>
        <dbReference type="EMBL" id="MFC0272152.1"/>
    </source>
</evidence>
<name>A0ABV6GEN6_9BACI</name>
<reference evidence="7 8" key="1">
    <citation type="submission" date="2024-09" db="EMBL/GenBank/DDBJ databases">
        <authorList>
            <person name="Sun Q."/>
            <person name="Mori K."/>
        </authorList>
    </citation>
    <scope>NUCLEOTIDE SEQUENCE [LARGE SCALE GENOMIC DNA]</scope>
    <source>
        <strain evidence="7 8">CCM 7228</strain>
    </source>
</reference>
<dbReference type="Proteomes" id="UP001589854">
    <property type="component" value="Unassembled WGS sequence"/>
</dbReference>
<dbReference type="CDD" id="cd06171">
    <property type="entry name" value="Sigma70_r4"/>
    <property type="match status" value="1"/>
</dbReference>
<feature type="domain" description="RNA polymerase sigma factor 70 region 4 type 2" evidence="6">
    <location>
        <begin position="122"/>
        <end position="174"/>
    </location>
</feature>
<dbReference type="Pfam" id="PF04542">
    <property type="entry name" value="Sigma70_r2"/>
    <property type="match status" value="1"/>
</dbReference>
<dbReference type="SUPFAM" id="SSF88946">
    <property type="entry name" value="Sigma2 domain of RNA polymerase sigma factors"/>
    <property type="match status" value="1"/>
</dbReference>
<evidence type="ECO:0000259" key="6">
    <source>
        <dbReference type="Pfam" id="PF08281"/>
    </source>
</evidence>
<dbReference type="SUPFAM" id="SSF88659">
    <property type="entry name" value="Sigma3 and sigma4 domains of RNA polymerase sigma factors"/>
    <property type="match status" value="1"/>
</dbReference>
<dbReference type="NCBIfam" id="TIGR02937">
    <property type="entry name" value="sigma70-ECF"/>
    <property type="match status" value="1"/>
</dbReference>